<proteinExistence type="predicted"/>
<dbReference type="EMBL" id="MN264686">
    <property type="protein sequence ID" value="QIQ61197.1"/>
    <property type="molecule type" value="Genomic_RNA"/>
</dbReference>
<organism evidence="1">
    <name type="scientific">Sina virus</name>
    <dbReference type="NCBI Taxonomy" id="2703872"/>
    <lineage>
        <taxon>Viruses</taxon>
        <taxon>Riboviria</taxon>
        <taxon>Quenyaviruses</taxon>
    </lineage>
</organism>
<reference evidence="1" key="1">
    <citation type="journal article" date="2020" name="Virus Evol.">
        <title>A new lineage of segmented RNA viruses infecting animals.</title>
        <authorList>
            <person name="Obbard D.J."/>
            <person name="Shi M."/>
            <person name="Roberts K.E."/>
            <person name="Longdon B."/>
            <person name="Dennis A.B."/>
        </authorList>
    </citation>
    <scope>NUCLEOTIDE SEQUENCE</scope>
    <source>
        <strain evidence="1">ABD_118</strain>
    </source>
</reference>
<accession>A0A6G9L6X3</accession>
<sequence>MEKSAVPVETGVPNPFFSRALEYIHNQEEARNIVAEIQACARTARKNNPGKSSVDFAQLKNMCADNGLKERLRALFNRTHKAPTTVTTLGPPPPANQVYGRFGRGLEVVDVGSGNRNKLKKFTGDLKIICVDPVLEETKHVFSASYTMPFSLFLTLHPQKDLLTSSFMSLCQMPFEEQEAVLSYDGIHLIPDHKVLLSNHSAVPVEGGKYKVYAPGKNWVDFAVPDGGMEVETGYRLLPSFRERKINIHLGNFSPSSYRFYSDARPVSVMDLNYGDMGWKFNGNMVELEIRYDPDRGGQAEAYMSLRNGDTATGTVDTPLQLGMCLEDCKDFYVLLRIESYRGVVFPHCGYTLRHFCDRVELRINGKLVYGPPVWRPGHPCVLTSRHGPMRTHDNPDGVITRNDEKDYYCKPKWTVDLDGHGYSAFVKKASNEGFECSGESMGPSLWEYELRKKGCILEIVPLRERKDKDQATKLDTAMFLLETLDLGEYSALMGTEVFMR</sequence>
<evidence type="ECO:0000313" key="1">
    <source>
        <dbReference type="EMBL" id="QIQ61197.1"/>
    </source>
</evidence>
<protein>
    <submittedName>
        <fullName evidence="1">Uncharacterized protein</fullName>
    </submittedName>
</protein>
<name>A0A6G9L6X3_9VIRU</name>